<dbReference type="Gene3D" id="3.40.50.150">
    <property type="entry name" value="Vaccinia Virus protein VP39"/>
    <property type="match status" value="1"/>
</dbReference>
<dbReference type="PANTHER" id="PTHR43182">
    <property type="entry name" value="COBALT-PRECORRIN-6B C(15)-METHYLTRANSFERASE (DECARBOXYLATING)"/>
    <property type="match status" value="1"/>
</dbReference>
<dbReference type="InterPro" id="IPR029063">
    <property type="entry name" value="SAM-dependent_MTases_sf"/>
</dbReference>
<proteinExistence type="predicted"/>
<feature type="domain" description="Tetrapyrrole methylase" evidence="7">
    <location>
        <begin position="29"/>
        <end position="210"/>
    </location>
</feature>
<dbReference type="SUPFAM" id="SSF53335">
    <property type="entry name" value="S-adenosyl-L-methionine-dependent methyltransferases"/>
    <property type="match status" value="1"/>
</dbReference>
<dbReference type="InterPro" id="IPR000878">
    <property type="entry name" value="4pyrrol_Mease"/>
</dbReference>
<name>K6VJY3_9MICO</name>
<evidence type="ECO:0000256" key="5">
    <source>
        <dbReference type="ARBA" id="ARBA00022691"/>
    </source>
</evidence>
<dbReference type="UniPathway" id="UPA00148"/>
<evidence type="ECO:0000256" key="1">
    <source>
        <dbReference type="ARBA" id="ARBA00004953"/>
    </source>
</evidence>
<feature type="region of interest" description="Disordered" evidence="6">
    <location>
        <begin position="1"/>
        <end position="20"/>
    </location>
</feature>
<dbReference type="InterPro" id="IPR014777">
    <property type="entry name" value="4pyrrole_Mease_sub1"/>
</dbReference>
<evidence type="ECO:0000256" key="3">
    <source>
        <dbReference type="ARBA" id="ARBA00022603"/>
    </source>
</evidence>
<dbReference type="Proteomes" id="UP000008366">
    <property type="component" value="Unassembled WGS sequence"/>
</dbReference>
<dbReference type="InterPro" id="IPR006365">
    <property type="entry name" value="Cbl_synth_CobL"/>
</dbReference>
<dbReference type="CDD" id="cd11644">
    <property type="entry name" value="Precorrin-6Y-MT"/>
    <property type="match status" value="1"/>
</dbReference>
<dbReference type="GO" id="GO:0008276">
    <property type="term" value="F:protein methyltransferase activity"/>
    <property type="evidence" value="ECO:0007669"/>
    <property type="project" value="InterPro"/>
</dbReference>
<keyword evidence="5" id="KW-0949">S-adenosyl-L-methionine</keyword>
<dbReference type="Gene3D" id="3.30.950.10">
    <property type="entry name" value="Methyltransferase, Cobalt-precorrin-4 Transmethylase, Domain 2"/>
    <property type="match status" value="1"/>
</dbReference>
<dbReference type="PIRSF" id="PIRSF036428">
    <property type="entry name" value="CobL"/>
    <property type="match status" value="1"/>
</dbReference>
<keyword evidence="2" id="KW-0169">Cobalamin biosynthesis</keyword>
<dbReference type="STRING" id="1184609.KILIM_040_00470"/>
<keyword evidence="4 8" id="KW-0808">Transferase</keyword>
<dbReference type="GO" id="GO:0009236">
    <property type="term" value="P:cobalamin biosynthetic process"/>
    <property type="evidence" value="ECO:0007669"/>
    <property type="project" value="UniProtKB-UniPathway"/>
</dbReference>
<dbReference type="GO" id="GO:0032259">
    <property type="term" value="P:methylation"/>
    <property type="evidence" value="ECO:0007669"/>
    <property type="project" value="UniProtKB-KW"/>
</dbReference>
<protein>
    <submittedName>
        <fullName evidence="8">Precorrin-6Y C5,15-methyltransferase</fullName>
    </submittedName>
</protein>
<dbReference type="RefSeq" id="WP_006593070.1">
    <property type="nucleotide sequence ID" value="NZ_BAHD01000040.1"/>
</dbReference>
<dbReference type="InterPro" id="IPR050714">
    <property type="entry name" value="Cobalamin_biosynth_MTase"/>
</dbReference>
<accession>K6VJY3</accession>
<evidence type="ECO:0000313" key="8">
    <source>
        <dbReference type="EMBL" id="GAB96538.1"/>
    </source>
</evidence>
<dbReference type="Gene3D" id="3.40.1010.10">
    <property type="entry name" value="Cobalt-precorrin-4 Transmethylase, Domain 1"/>
    <property type="match status" value="1"/>
</dbReference>
<dbReference type="InterPro" id="IPR014776">
    <property type="entry name" value="4pyrrole_Mease_sub2"/>
</dbReference>
<evidence type="ECO:0000256" key="6">
    <source>
        <dbReference type="SAM" id="MobiDB-lite"/>
    </source>
</evidence>
<dbReference type="eggNOG" id="COG2242">
    <property type="taxonomic scope" value="Bacteria"/>
</dbReference>
<dbReference type="InterPro" id="IPR035996">
    <property type="entry name" value="4pyrrol_Methylase_sf"/>
</dbReference>
<dbReference type="InterPro" id="IPR012818">
    <property type="entry name" value="CbiE"/>
</dbReference>
<dbReference type="Pfam" id="PF00590">
    <property type="entry name" value="TP_methylase"/>
    <property type="match status" value="1"/>
</dbReference>
<comment type="pathway">
    <text evidence="1">Cofactor biosynthesis; adenosylcobalamin biosynthesis.</text>
</comment>
<dbReference type="NCBIfam" id="TIGR02469">
    <property type="entry name" value="CbiT"/>
    <property type="match status" value="1"/>
</dbReference>
<dbReference type="PANTHER" id="PTHR43182:SF1">
    <property type="entry name" value="COBALT-PRECORRIN-7 C(5)-METHYLTRANSFERASE"/>
    <property type="match status" value="1"/>
</dbReference>
<sequence length="461" mass="48517">MTSATAPDQPVLPRERERPDRSVDPLVRVVGIGADGWGGLTSSAQAALADCEVLLGSGRQLDLLPQELAAERVSWPSPLPPAVPRLLAEHAGRRIGVLASGDPMHYGIGRLLVRHLGADRLEMHSHPSSITLACARLGWPVEDVEVVSAVGRDPRRLAAVLHPDVRIVVLSADATTPAAVAGLLRDRGYGASTLTVLADLGAPNESRFEGGAADWDGQTQVPALNVVAVHVQADPAPGAPAEAPARPHLVPGLPDEAYDTDGQLTKWEVRALTLAALAPAPGQLLWDIGGGTGTIGVEWMRAHRSCRAIALERRRDRAARIARNAGQLGVPGLRVVLGAAPQALATLREAADADRPDADRPDAVFIGGGLGTPGVVDACWAALRPGGRLVANTVTLESEALLVQLQARLGGRLVRLEVARAEAIGGFTGWVPARPVTQWSAIKPHRHEDWTDETPEGEDAL</sequence>
<dbReference type="SUPFAM" id="SSF53790">
    <property type="entry name" value="Tetrapyrrole methylase"/>
    <property type="match status" value="1"/>
</dbReference>
<evidence type="ECO:0000256" key="2">
    <source>
        <dbReference type="ARBA" id="ARBA00022573"/>
    </source>
</evidence>
<evidence type="ECO:0000256" key="4">
    <source>
        <dbReference type="ARBA" id="ARBA00022679"/>
    </source>
</evidence>
<keyword evidence="3 8" id="KW-0489">Methyltransferase</keyword>
<dbReference type="NCBIfam" id="TIGR02467">
    <property type="entry name" value="CbiE"/>
    <property type="match status" value="1"/>
</dbReference>
<keyword evidence="9" id="KW-1185">Reference proteome</keyword>
<evidence type="ECO:0000313" key="9">
    <source>
        <dbReference type="Proteomes" id="UP000008366"/>
    </source>
</evidence>
<evidence type="ECO:0000259" key="7">
    <source>
        <dbReference type="Pfam" id="PF00590"/>
    </source>
</evidence>
<comment type="caution">
    <text evidence="8">The sequence shown here is derived from an EMBL/GenBank/DDBJ whole genome shotgun (WGS) entry which is preliminary data.</text>
</comment>
<dbReference type="eggNOG" id="COG2241">
    <property type="taxonomic scope" value="Bacteria"/>
</dbReference>
<reference evidence="8 9" key="1">
    <citation type="submission" date="2012-08" db="EMBL/GenBank/DDBJ databases">
        <title>Whole genome shotgun sequence of Kineosphaera limosa NBRC 100340.</title>
        <authorList>
            <person name="Yoshida I."/>
            <person name="Isaki S."/>
            <person name="Hosoyama A."/>
            <person name="Tsuchikane K."/>
            <person name="Katsumata H."/>
            <person name="Ando Y."/>
            <person name="Ohji S."/>
            <person name="Hamada M."/>
            <person name="Tamura T."/>
            <person name="Yamazoe A."/>
            <person name="Yamazaki S."/>
            <person name="Fujita N."/>
        </authorList>
    </citation>
    <scope>NUCLEOTIDE SEQUENCE [LARGE SCALE GENOMIC DNA]</scope>
    <source>
        <strain evidence="8 9">NBRC 100340</strain>
    </source>
</reference>
<dbReference type="AlphaFoldDB" id="K6VJY3"/>
<dbReference type="EMBL" id="BAHD01000040">
    <property type="protein sequence ID" value="GAB96538.1"/>
    <property type="molecule type" value="Genomic_DNA"/>
</dbReference>
<gene>
    <name evidence="8" type="primary">cobL</name>
    <name evidence="8" type="ORF">KILIM_040_00470</name>
</gene>
<organism evidence="8 9">
    <name type="scientific">Kineosphaera limosa NBRC 100340</name>
    <dbReference type="NCBI Taxonomy" id="1184609"/>
    <lineage>
        <taxon>Bacteria</taxon>
        <taxon>Bacillati</taxon>
        <taxon>Actinomycetota</taxon>
        <taxon>Actinomycetes</taxon>
        <taxon>Micrococcales</taxon>
        <taxon>Dermatophilaceae</taxon>
        <taxon>Kineosphaera</taxon>
    </lineage>
</organism>
<dbReference type="InterPro" id="IPR014008">
    <property type="entry name" value="Cbl_synth_MTase_CbiT"/>
</dbReference>